<dbReference type="EMBL" id="OV696687">
    <property type="protein sequence ID" value="CAH1254524.1"/>
    <property type="molecule type" value="Genomic_DNA"/>
</dbReference>
<keyword evidence="11 14" id="KW-0472">Membrane</keyword>
<comment type="function">
    <text evidence="14">Complex I functions in the transfer of electrons from NADH to the respiratory chain. Accessory subunit of the mitochondrial membrane respiratory chain NADH dehydrogenase (Complex I), that is believed not to be involved in catalysis.</text>
</comment>
<proteinExistence type="inferred from homology"/>
<evidence type="ECO:0000256" key="5">
    <source>
        <dbReference type="ARBA" id="ARBA00022660"/>
    </source>
</evidence>
<comment type="similarity">
    <text evidence="2 14">Belongs to the complex I NDUFA13 subunit family.</text>
</comment>
<evidence type="ECO:0000256" key="10">
    <source>
        <dbReference type="ARBA" id="ARBA00023128"/>
    </source>
</evidence>
<dbReference type="Pfam" id="PF06212">
    <property type="entry name" value="GRIM-19"/>
    <property type="match status" value="1"/>
</dbReference>
<protein>
    <recommendedName>
        <fullName evidence="3 14">NADH dehydrogenase [ubiquinone] 1 alpha subcomplex subunit 13</fullName>
    </recommendedName>
</protein>
<keyword evidence="7 14" id="KW-0999">Mitochondrion inner membrane</keyword>
<keyword evidence="16" id="KW-1185">Reference proteome</keyword>
<evidence type="ECO:0000313" key="15">
    <source>
        <dbReference type="EMBL" id="CAH1254524.1"/>
    </source>
</evidence>
<dbReference type="AlphaFoldDB" id="A0A8J9ZJ24"/>
<comment type="subcellular location">
    <subcellularLocation>
        <location evidence="1 14">Mitochondrion inner membrane</location>
        <topology evidence="1 14">Single-pass membrane protein</topology>
        <orientation evidence="1 14">Matrix side</orientation>
    </subcellularLocation>
</comment>
<evidence type="ECO:0000256" key="2">
    <source>
        <dbReference type="ARBA" id="ARBA00007312"/>
    </source>
</evidence>
<feature type="transmembrane region" description="Helical" evidence="14">
    <location>
        <begin position="33"/>
        <end position="50"/>
    </location>
</feature>
<accession>A0A8J9ZJ24</accession>
<dbReference type="GO" id="GO:0045271">
    <property type="term" value="C:respiratory chain complex I"/>
    <property type="evidence" value="ECO:0007669"/>
    <property type="project" value="UniProtKB-UniRule"/>
</dbReference>
<dbReference type="PANTHER" id="PTHR12966">
    <property type="entry name" value="NADH DEHYDROGENASE UBIQUINONE 1 ALPHA SUBCOMPLEX SUBUNIT 13"/>
    <property type="match status" value="1"/>
</dbReference>
<name>A0A8J9ZJ24_BRALA</name>
<dbReference type="InterPro" id="IPR009346">
    <property type="entry name" value="GRIM-19"/>
</dbReference>
<dbReference type="OMA" id="YGIREQH"/>
<evidence type="ECO:0000313" key="16">
    <source>
        <dbReference type="Proteomes" id="UP000838412"/>
    </source>
</evidence>
<dbReference type="PANTHER" id="PTHR12966:SF0">
    <property type="entry name" value="NADH DEHYDROGENASE [UBIQUINONE] 1 ALPHA SUBCOMPLEX SUBUNIT 13"/>
    <property type="match status" value="1"/>
</dbReference>
<dbReference type="OrthoDB" id="3308at2759"/>
<keyword evidence="6 14" id="KW-0812">Transmembrane</keyword>
<evidence type="ECO:0000256" key="4">
    <source>
        <dbReference type="ARBA" id="ARBA00022448"/>
    </source>
</evidence>
<evidence type="ECO:0000256" key="14">
    <source>
        <dbReference type="RuleBase" id="RU368034"/>
    </source>
</evidence>
<dbReference type="Proteomes" id="UP000838412">
    <property type="component" value="Chromosome 2"/>
</dbReference>
<keyword evidence="10 14" id="KW-0496">Mitochondrion</keyword>
<evidence type="ECO:0000256" key="12">
    <source>
        <dbReference type="ARBA" id="ARBA00045908"/>
    </source>
</evidence>
<organism evidence="15 16">
    <name type="scientific">Branchiostoma lanceolatum</name>
    <name type="common">Common lancelet</name>
    <name type="synonym">Amphioxus lanceolatum</name>
    <dbReference type="NCBI Taxonomy" id="7740"/>
    <lineage>
        <taxon>Eukaryota</taxon>
        <taxon>Metazoa</taxon>
        <taxon>Chordata</taxon>
        <taxon>Cephalochordata</taxon>
        <taxon>Leptocardii</taxon>
        <taxon>Amphioxiformes</taxon>
        <taxon>Branchiostomatidae</taxon>
        <taxon>Branchiostoma</taxon>
    </lineage>
</organism>
<keyword evidence="4 14" id="KW-0813">Transport</keyword>
<sequence length="146" mass="16726">MASGTAGFKQDLPPKGGYGPIEYARRLPRRGPSGYALFAFGIGVAIYGYARLFATNRKRRVEWAEEVEVQVALHPLHKAEQDRLILRQYRSNLEEEAKIMEGVEGWVVGESVYSSEKWHTPPPVEILNLRPREDMVRKVYGYNYNI</sequence>
<keyword evidence="9 14" id="KW-1133">Transmembrane helix</keyword>
<comment type="function">
    <text evidence="12">Accessory subunit of the mitochondrial membrane respiratory chain NADH dehydrogenase (Complex I), that is believed not to be involved in catalysis. Complex I functions in the transfer of electrons from NADH to the respiratory chain. The immediate electron acceptor for the enzyme is believed to be ubiquinone. Involved in the interferon/all-trans-retinoic acid (IFN/RA) induced cell death. This apoptotic activity is inhibited by interaction with viral IRF1. Prevents the transactivation of STAT3 target genes. May play a role in CARD15-mediated innate mucosal responses and serve to regulate intestinal epithelial cell responses to microbes.</text>
</comment>
<comment type="subunit">
    <text evidence="13">Complex I is composed of 45 different subunits. Interacts with CARD15, but not with CARD4. Interacts with STAT3, but not with STAT1, STAT2 and STAT5A. Interacts with OLFM4.</text>
</comment>
<evidence type="ECO:0000256" key="13">
    <source>
        <dbReference type="ARBA" id="ARBA00046797"/>
    </source>
</evidence>
<evidence type="ECO:0000256" key="3">
    <source>
        <dbReference type="ARBA" id="ARBA00018192"/>
    </source>
</evidence>
<evidence type="ECO:0000256" key="11">
    <source>
        <dbReference type="ARBA" id="ARBA00023136"/>
    </source>
</evidence>
<evidence type="ECO:0000256" key="7">
    <source>
        <dbReference type="ARBA" id="ARBA00022792"/>
    </source>
</evidence>
<evidence type="ECO:0000256" key="8">
    <source>
        <dbReference type="ARBA" id="ARBA00022982"/>
    </source>
</evidence>
<evidence type="ECO:0000256" key="9">
    <source>
        <dbReference type="ARBA" id="ARBA00022989"/>
    </source>
</evidence>
<gene>
    <name evidence="15" type="primary">NDUFA13</name>
    <name evidence="15" type="ORF">BLAG_LOCUS13906</name>
</gene>
<evidence type="ECO:0000256" key="6">
    <source>
        <dbReference type="ARBA" id="ARBA00022692"/>
    </source>
</evidence>
<evidence type="ECO:0000256" key="1">
    <source>
        <dbReference type="ARBA" id="ARBA00004298"/>
    </source>
</evidence>
<keyword evidence="8 14" id="KW-0249">Electron transport</keyword>
<keyword evidence="5 14" id="KW-0679">Respiratory chain</keyword>
<dbReference type="GO" id="GO:0005743">
    <property type="term" value="C:mitochondrial inner membrane"/>
    <property type="evidence" value="ECO:0007669"/>
    <property type="project" value="UniProtKB-SubCell"/>
</dbReference>
<reference evidence="15" key="1">
    <citation type="submission" date="2022-01" db="EMBL/GenBank/DDBJ databases">
        <authorList>
            <person name="Braso-Vives M."/>
        </authorList>
    </citation>
    <scope>NUCLEOTIDE SEQUENCE</scope>
</reference>